<dbReference type="Gene3D" id="2.80.10.50">
    <property type="match status" value="1"/>
</dbReference>
<sequence length="226" mass="24454">MSSSFPLASFLITLLLAASVCTHGGEPVTDTDGDEVQINEAYFIQPVTTELSRGGLVPLAARVSGCSPGITGSLPEELGTPVSIAFPKGFIRDNTFVNTSLDITIEFKSNVCKDLSKFWQVDDFAENRTQPDILVGGSPRERNSVFKIEKAGEVGGINIYNFTTPVGTKTVGVPPGPYRTPPQLVLTSDKDSTLLVKFIKVYYATTHVTSVSSRVEKLGLRMIPFY</sequence>
<evidence type="ECO:0000313" key="3">
    <source>
        <dbReference type="Proteomes" id="UP001642260"/>
    </source>
</evidence>
<dbReference type="InterPro" id="IPR002160">
    <property type="entry name" value="Prot_inh_Kunz-lg"/>
</dbReference>
<dbReference type="PANTHER" id="PTHR33107">
    <property type="entry name" value="KUNITZ TRYPSIN INHIBITOR 2"/>
    <property type="match status" value="1"/>
</dbReference>
<evidence type="ECO:0000313" key="2">
    <source>
        <dbReference type="EMBL" id="CAH8342220.1"/>
    </source>
</evidence>
<evidence type="ECO:0000256" key="1">
    <source>
        <dbReference type="SAM" id="SignalP"/>
    </source>
</evidence>
<name>A0ABC8JVB4_ERUVS</name>
<organism evidence="2 3">
    <name type="scientific">Eruca vesicaria subsp. sativa</name>
    <name type="common">Garden rocket</name>
    <name type="synonym">Eruca sativa</name>
    <dbReference type="NCBI Taxonomy" id="29727"/>
    <lineage>
        <taxon>Eukaryota</taxon>
        <taxon>Viridiplantae</taxon>
        <taxon>Streptophyta</taxon>
        <taxon>Embryophyta</taxon>
        <taxon>Tracheophyta</taxon>
        <taxon>Spermatophyta</taxon>
        <taxon>Magnoliopsida</taxon>
        <taxon>eudicotyledons</taxon>
        <taxon>Gunneridae</taxon>
        <taxon>Pentapetalae</taxon>
        <taxon>rosids</taxon>
        <taxon>malvids</taxon>
        <taxon>Brassicales</taxon>
        <taxon>Brassicaceae</taxon>
        <taxon>Brassiceae</taxon>
        <taxon>Eruca</taxon>
    </lineage>
</organism>
<proteinExistence type="predicted"/>
<dbReference type="EMBL" id="CAKOAT010147932">
    <property type="protein sequence ID" value="CAH8342220.1"/>
    <property type="molecule type" value="Genomic_DNA"/>
</dbReference>
<keyword evidence="3" id="KW-1185">Reference proteome</keyword>
<dbReference type="AlphaFoldDB" id="A0ABC8JVB4"/>
<keyword evidence="1" id="KW-0732">Signal</keyword>
<protein>
    <submittedName>
        <fullName evidence="2">Uncharacterized protein</fullName>
    </submittedName>
</protein>
<feature type="signal peptide" evidence="1">
    <location>
        <begin position="1"/>
        <end position="24"/>
    </location>
</feature>
<dbReference type="PANTHER" id="PTHR33107:SF89">
    <property type="entry name" value="KUNITZ TRYPSIN INHIBITOR 2"/>
    <property type="match status" value="1"/>
</dbReference>
<dbReference type="InterPro" id="IPR011065">
    <property type="entry name" value="Kunitz_inhibitor_STI-like_sf"/>
</dbReference>
<comment type="caution">
    <text evidence="2">The sequence shown here is derived from an EMBL/GenBank/DDBJ whole genome shotgun (WGS) entry which is preliminary data.</text>
</comment>
<feature type="chain" id="PRO_5044757313" evidence="1">
    <location>
        <begin position="25"/>
        <end position="226"/>
    </location>
</feature>
<accession>A0ABC8JVB4</accession>
<dbReference type="Pfam" id="PF00197">
    <property type="entry name" value="Kunitz_legume"/>
    <property type="match status" value="1"/>
</dbReference>
<reference evidence="2 3" key="1">
    <citation type="submission" date="2022-03" db="EMBL/GenBank/DDBJ databases">
        <authorList>
            <person name="Macdonald S."/>
            <person name="Ahmed S."/>
            <person name="Newling K."/>
        </authorList>
    </citation>
    <scope>NUCLEOTIDE SEQUENCE [LARGE SCALE GENOMIC DNA]</scope>
</reference>
<dbReference type="SUPFAM" id="SSF50386">
    <property type="entry name" value="STI-like"/>
    <property type="match status" value="1"/>
</dbReference>
<dbReference type="PROSITE" id="PS00283">
    <property type="entry name" value="SOYBEAN_KUNITZ"/>
    <property type="match status" value="1"/>
</dbReference>
<gene>
    <name evidence="2" type="ORF">ERUC_LOCUS15815</name>
</gene>
<dbReference type="SMART" id="SM00452">
    <property type="entry name" value="STI"/>
    <property type="match status" value="1"/>
</dbReference>
<dbReference type="Proteomes" id="UP001642260">
    <property type="component" value="Unassembled WGS sequence"/>
</dbReference>